<dbReference type="GO" id="GO:0006412">
    <property type="term" value="P:translation"/>
    <property type="evidence" value="ECO:0007669"/>
    <property type="project" value="UniProtKB-UniRule"/>
</dbReference>
<dbReference type="GO" id="GO:0070180">
    <property type="term" value="F:large ribosomal subunit rRNA binding"/>
    <property type="evidence" value="ECO:0007669"/>
    <property type="project" value="UniProtKB-UniRule"/>
</dbReference>
<keyword evidence="4 6" id="KW-0687">Ribonucleoprotein</keyword>
<dbReference type="CDD" id="cd05797">
    <property type="entry name" value="Ribosomal_L10"/>
    <property type="match status" value="1"/>
</dbReference>
<organism evidence="7 8">
    <name type="scientific">Nannocystis exedens</name>
    <dbReference type="NCBI Taxonomy" id="54"/>
    <lineage>
        <taxon>Bacteria</taxon>
        <taxon>Pseudomonadati</taxon>
        <taxon>Myxococcota</taxon>
        <taxon>Polyangia</taxon>
        <taxon>Nannocystales</taxon>
        <taxon>Nannocystaceae</taxon>
        <taxon>Nannocystis</taxon>
    </lineage>
</organism>
<dbReference type="GO" id="GO:0005840">
    <property type="term" value="C:ribosome"/>
    <property type="evidence" value="ECO:0007669"/>
    <property type="project" value="UniProtKB-KW"/>
</dbReference>
<dbReference type="GO" id="GO:1990904">
    <property type="term" value="C:ribonucleoprotein complex"/>
    <property type="evidence" value="ECO:0007669"/>
    <property type="project" value="UniProtKB-KW"/>
</dbReference>
<dbReference type="Proteomes" id="UP000199400">
    <property type="component" value="Unassembled WGS sequence"/>
</dbReference>
<gene>
    <name evidence="6" type="primary">rplJ</name>
    <name evidence="7" type="ORF">SAMN02745121_08851</name>
</gene>
<evidence type="ECO:0000256" key="3">
    <source>
        <dbReference type="ARBA" id="ARBA00022980"/>
    </source>
</evidence>
<sequence>MPTLSKHEQSAKLREELSGVSAFVLVDYTGITVAEASDVRNKFREANCRYQVYKNSVIHYAVTGTKHEPATSLLKGMTGIAFSPEDPGAAARVARDFAKDAKSFKIKGGIIDGQTLDASGVNRLADMPGPRELKAQFLALLNTPATSFVRVLNAAPQSFLYLLNARKDQLAAAS</sequence>
<evidence type="ECO:0000313" key="7">
    <source>
        <dbReference type="EMBL" id="SFF43677.1"/>
    </source>
</evidence>
<evidence type="ECO:0000256" key="1">
    <source>
        <dbReference type="ARBA" id="ARBA00002633"/>
    </source>
</evidence>
<dbReference type="InterPro" id="IPR047865">
    <property type="entry name" value="Ribosomal_uL10_bac_type"/>
</dbReference>
<dbReference type="NCBIfam" id="NF000955">
    <property type="entry name" value="PRK00099.1-1"/>
    <property type="match status" value="1"/>
</dbReference>
<dbReference type="OrthoDB" id="3186107at2"/>
<evidence type="ECO:0000256" key="5">
    <source>
        <dbReference type="ARBA" id="ARBA00035202"/>
    </source>
</evidence>
<dbReference type="InterPro" id="IPR022973">
    <property type="entry name" value="Ribosomal_uL10_bac"/>
</dbReference>
<dbReference type="EMBL" id="FOMX01000073">
    <property type="protein sequence ID" value="SFF43677.1"/>
    <property type="molecule type" value="Genomic_DNA"/>
</dbReference>
<dbReference type="RefSeq" id="WP_096328196.1">
    <property type="nucleotide sequence ID" value="NZ_FOMX01000073.1"/>
</dbReference>
<name>A0A1I2IRJ2_9BACT</name>
<comment type="function">
    <text evidence="1 6">Forms part of the ribosomal stalk, playing a central role in the interaction of the ribosome with GTP-bound translation factors.</text>
</comment>
<dbReference type="HAMAP" id="MF_00362">
    <property type="entry name" value="Ribosomal_uL10"/>
    <property type="match status" value="1"/>
</dbReference>
<dbReference type="AlphaFoldDB" id="A0A1I2IRJ2"/>
<protein>
    <recommendedName>
        <fullName evidence="5 6">Large ribosomal subunit protein uL10</fullName>
    </recommendedName>
</protein>
<proteinExistence type="inferred from homology"/>
<accession>A0A1I2IRJ2</accession>
<dbReference type="InterPro" id="IPR001790">
    <property type="entry name" value="Ribosomal_uL10"/>
</dbReference>
<keyword evidence="3 6" id="KW-0689">Ribosomal protein</keyword>
<dbReference type="PANTHER" id="PTHR11560">
    <property type="entry name" value="39S RIBOSOMAL PROTEIN L10, MITOCHONDRIAL"/>
    <property type="match status" value="1"/>
</dbReference>
<dbReference type="SUPFAM" id="SSF160369">
    <property type="entry name" value="Ribosomal protein L10-like"/>
    <property type="match status" value="1"/>
</dbReference>
<keyword evidence="6" id="KW-0699">rRNA-binding</keyword>
<dbReference type="STRING" id="54.SAMN02745121_08851"/>
<dbReference type="Pfam" id="PF00466">
    <property type="entry name" value="Ribosomal_L10"/>
    <property type="match status" value="1"/>
</dbReference>
<comment type="subunit">
    <text evidence="6">Part of the ribosomal stalk of the 50S ribosomal subunit. The N-terminus interacts with L11 and the large rRNA to form the base of the stalk. The C-terminus forms an elongated spine to which L12 dimers bind in a sequential fashion forming a multimeric L10(L12)X complex.</text>
</comment>
<comment type="similarity">
    <text evidence="2 6">Belongs to the universal ribosomal protein uL10 family.</text>
</comment>
<evidence type="ECO:0000256" key="4">
    <source>
        <dbReference type="ARBA" id="ARBA00023274"/>
    </source>
</evidence>
<keyword evidence="8" id="KW-1185">Reference proteome</keyword>
<evidence type="ECO:0000256" key="2">
    <source>
        <dbReference type="ARBA" id="ARBA00008889"/>
    </source>
</evidence>
<evidence type="ECO:0000313" key="8">
    <source>
        <dbReference type="Proteomes" id="UP000199400"/>
    </source>
</evidence>
<reference evidence="8" key="1">
    <citation type="submission" date="2016-10" db="EMBL/GenBank/DDBJ databases">
        <authorList>
            <person name="Varghese N."/>
            <person name="Submissions S."/>
        </authorList>
    </citation>
    <scope>NUCLEOTIDE SEQUENCE [LARGE SCALE GENOMIC DNA]</scope>
    <source>
        <strain evidence="8">ATCC 25963</strain>
    </source>
</reference>
<keyword evidence="6" id="KW-0694">RNA-binding</keyword>
<dbReference type="Gene3D" id="6.10.250.290">
    <property type="match status" value="1"/>
</dbReference>
<evidence type="ECO:0000256" key="6">
    <source>
        <dbReference type="HAMAP-Rule" id="MF_00362"/>
    </source>
</evidence>
<dbReference type="InterPro" id="IPR043141">
    <property type="entry name" value="Ribosomal_uL10-like_sf"/>
</dbReference>
<dbReference type="Gene3D" id="3.30.70.1730">
    <property type="match status" value="1"/>
</dbReference>